<dbReference type="GO" id="GO:0008168">
    <property type="term" value="F:methyltransferase activity"/>
    <property type="evidence" value="ECO:0007669"/>
    <property type="project" value="TreeGrafter"/>
</dbReference>
<evidence type="ECO:0000313" key="3">
    <source>
        <dbReference type="EMBL" id="QUC17286.1"/>
    </source>
</evidence>
<sequence>MDAEDGTVPLDESFTETVEYHGRLFQKYALTNGVCFSPVDEDEVARLELMHSVLCRVFDNRLIFPPVTSPRRVLDCGFGAGDWAIDVAKHFPSCEVIGIDISPHMIPEDQPPNLDLQIDDLNARFTFPSAHFDMVHSQMVSGGIGINRWRGYMQDIFRVLRPGGWCQMVEVYLNAQSDNGTLTREHALSKWSSHYLSALHPFKNPRAALQLTQLMEGAGFAEVESRLLTLPMCPWSSEARERDIGLANVENIPLLLRSLGLYPLTELKGMPVDEFDNLIGQAMAEAGDASYKAYFPLYVCIGRKPRR</sequence>
<organism evidence="3 4">
    <name type="scientific">Ustilaginoidea virens</name>
    <name type="common">Rice false smut fungus</name>
    <name type="synonym">Villosiclava virens</name>
    <dbReference type="NCBI Taxonomy" id="1159556"/>
    <lineage>
        <taxon>Eukaryota</taxon>
        <taxon>Fungi</taxon>
        <taxon>Dikarya</taxon>
        <taxon>Ascomycota</taxon>
        <taxon>Pezizomycotina</taxon>
        <taxon>Sordariomycetes</taxon>
        <taxon>Hypocreomycetidae</taxon>
        <taxon>Hypocreales</taxon>
        <taxon>Clavicipitaceae</taxon>
        <taxon>Ustilaginoidea</taxon>
    </lineage>
</organism>
<evidence type="ECO:0000256" key="1">
    <source>
        <dbReference type="ARBA" id="ARBA00038158"/>
    </source>
</evidence>
<gene>
    <name evidence="3" type="ORF">UV8b_01527</name>
</gene>
<proteinExistence type="inferred from homology"/>
<dbReference type="PANTHER" id="PTHR43591:SF24">
    <property type="entry name" value="2-METHOXY-6-POLYPRENYL-1,4-BENZOQUINOL METHYLASE, MITOCHONDRIAL"/>
    <property type="match status" value="1"/>
</dbReference>
<dbReference type="Gene3D" id="3.40.50.150">
    <property type="entry name" value="Vaccinia Virus protein VP39"/>
    <property type="match status" value="1"/>
</dbReference>
<dbReference type="InterPro" id="IPR041698">
    <property type="entry name" value="Methyltransf_25"/>
</dbReference>
<dbReference type="KEGG" id="uvi:66062305"/>
<dbReference type="AlphaFoldDB" id="A0A8E5MFB1"/>
<comment type="similarity">
    <text evidence="1">Belongs to the methyltransferase superfamily. LaeA methyltransferase family.</text>
</comment>
<dbReference type="SUPFAM" id="SSF53335">
    <property type="entry name" value="S-adenosyl-L-methionine-dependent methyltransferases"/>
    <property type="match status" value="1"/>
</dbReference>
<dbReference type="GeneID" id="66062305"/>
<accession>A0A8E5MFB1</accession>
<protein>
    <recommendedName>
        <fullName evidence="2">Methyltransferase domain-containing protein</fullName>
    </recommendedName>
</protein>
<evidence type="ECO:0000313" key="4">
    <source>
        <dbReference type="Proteomes" id="UP000027002"/>
    </source>
</evidence>
<dbReference type="RefSeq" id="XP_042994959.1">
    <property type="nucleotide sequence ID" value="XM_043139025.1"/>
</dbReference>
<dbReference type="CDD" id="cd02440">
    <property type="entry name" value="AdoMet_MTases"/>
    <property type="match status" value="1"/>
</dbReference>
<dbReference type="EMBL" id="CP072753">
    <property type="protein sequence ID" value="QUC17286.1"/>
    <property type="molecule type" value="Genomic_DNA"/>
</dbReference>
<dbReference type="Pfam" id="PF13649">
    <property type="entry name" value="Methyltransf_25"/>
    <property type="match status" value="1"/>
</dbReference>
<dbReference type="Proteomes" id="UP000027002">
    <property type="component" value="Chromosome 1"/>
</dbReference>
<dbReference type="PANTHER" id="PTHR43591">
    <property type="entry name" value="METHYLTRANSFERASE"/>
    <property type="match status" value="1"/>
</dbReference>
<dbReference type="OrthoDB" id="506498at2759"/>
<reference evidence="3" key="1">
    <citation type="submission" date="2020-03" db="EMBL/GenBank/DDBJ databases">
        <title>A mixture of massive structural variations and highly conserved coding sequences in Ustilaginoidea virens genome.</title>
        <authorList>
            <person name="Zhang K."/>
            <person name="Zhao Z."/>
            <person name="Zhang Z."/>
            <person name="Li Y."/>
            <person name="Hsiang T."/>
            <person name="Sun W."/>
        </authorList>
    </citation>
    <scope>NUCLEOTIDE SEQUENCE</scope>
    <source>
        <strain evidence="3">UV-8b</strain>
    </source>
</reference>
<keyword evidence="4" id="KW-1185">Reference proteome</keyword>
<evidence type="ECO:0000259" key="2">
    <source>
        <dbReference type="Pfam" id="PF13649"/>
    </source>
</evidence>
<feature type="domain" description="Methyltransferase" evidence="2">
    <location>
        <begin position="73"/>
        <end position="164"/>
    </location>
</feature>
<name>A0A8E5MFB1_USTVR</name>
<dbReference type="InterPro" id="IPR029063">
    <property type="entry name" value="SAM-dependent_MTases_sf"/>
</dbReference>